<feature type="domain" description="YknX-like C-terminal permuted SH3-like" evidence="3">
    <location>
        <begin position="304"/>
        <end position="369"/>
    </location>
</feature>
<evidence type="ECO:0000256" key="2">
    <source>
        <dbReference type="SAM" id="Phobius"/>
    </source>
</evidence>
<evidence type="ECO:0000256" key="1">
    <source>
        <dbReference type="SAM" id="MobiDB-lite"/>
    </source>
</evidence>
<reference evidence="6" key="1">
    <citation type="submission" date="2016-09" db="EMBL/GenBank/DDBJ databases">
        <authorList>
            <person name="Gulvik C.A."/>
        </authorList>
    </citation>
    <scope>NUCLEOTIDE SEQUENCE [LARGE SCALE GENOMIC DNA]</scope>
    <source>
        <strain evidence="6">DSM 23328</strain>
    </source>
</reference>
<dbReference type="InterPro" id="IPR058637">
    <property type="entry name" value="YknX-like_C"/>
</dbReference>
<keyword evidence="2" id="KW-0812">Transmembrane</keyword>
<name>A0A1E5GN28_9ENTE</name>
<dbReference type="Pfam" id="PF25990">
    <property type="entry name" value="Beta-barrel_YknX"/>
    <property type="match status" value="1"/>
</dbReference>
<dbReference type="PANTHER" id="PTHR30469:SF15">
    <property type="entry name" value="HLYD FAMILY OF SECRETION PROTEINS"/>
    <property type="match status" value="1"/>
</dbReference>
<gene>
    <name evidence="5" type="ORF">BCR21_03680</name>
</gene>
<evidence type="ECO:0000313" key="5">
    <source>
        <dbReference type="EMBL" id="OEG14102.1"/>
    </source>
</evidence>
<keyword evidence="6" id="KW-1185">Reference proteome</keyword>
<feature type="region of interest" description="Disordered" evidence="1">
    <location>
        <begin position="249"/>
        <end position="270"/>
    </location>
</feature>
<dbReference type="OrthoDB" id="2155027at2"/>
<dbReference type="AlphaFoldDB" id="A0A1E5GN28"/>
<dbReference type="InterPro" id="IPR058636">
    <property type="entry name" value="Beta-barrel_YknX"/>
</dbReference>
<evidence type="ECO:0000259" key="3">
    <source>
        <dbReference type="Pfam" id="PF25989"/>
    </source>
</evidence>
<dbReference type="GO" id="GO:1990281">
    <property type="term" value="C:efflux pump complex"/>
    <property type="evidence" value="ECO:0007669"/>
    <property type="project" value="TreeGrafter"/>
</dbReference>
<dbReference type="PANTHER" id="PTHR30469">
    <property type="entry name" value="MULTIDRUG RESISTANCE PROTEIN MDTA"/>
    <property type="match status" value="1"/>
</dbReference>
<dbReference type="Gene3D" id="2.40.420.20">
    <property type="match status" value="1"/>
</dbReference>
<feature type="compositionally biased region" description="Polar residues" evidence="1">
    <location>
        <begin position="259"/>
        <end position="270"/>
    </location>
</feature>
<dbReference type="GO" id="GO:0015562">
    <property type="term" value="F:efflux transmembrane transporter activity"/>
    <property type="evidence" value="ECO:0007669"/>
    <property type="project" value="TreeGrafter"/>
</dbReference>
<organism evidence="5 6">
    <name type="scientific">Enterococcus ureasiticus</name>
    <dbReference type="NCBI Taxonomy" id="903984"/>
    <lineage>
        <taxon>Bacteria</taxon>
        <taxon>Bacillati</taxon>
        <taxon>Bacillota</taxon>
        <taxon>Bacilli</taxon>
        <taxon>Lactobacillales</taxon>
        <taxon>Enterococcaceae</taxon>
        <taxon>Enterococcus</taxon>
    </lineage>
</organism>
<dbReference type="Gene3D" id="2.40.30.170">
    <property type="match status" value="1"/>
</dbReference>
<accession>A0A1E5GN28</accession>
<dbReference type="EMBL" id="MIJZ01000001">
    <property type="protein sequence ID" value="OEG14102.1"/>
    <property type="molecule type" value="Genomic_DNA"/>
</dbReference>
<sequence>MKKRTMVIVGIVVVLFIGIFVLPNLLGGKKEAKSNMKPAVEDFGIEYFEVPDIEQVYINGVVQPEQAEAFSKDTKMTSTPEIKVNNGDVVEPETELFTYEDKEITKEIEAQNNTLTKLATKKQNIYNKWNRAIDNYNKTKEEDRSTTGAAIDEQHQAEVDSVDEEILFSNQTIADLSTKQFISTKAKFKGRVSIPEVKDENAPVLRLTSDDLYVAGKVNEKDLMKISVDQQANLSVVSSGTTVKGKISYIDDNPPEAKANQSDSNNADGSMSTYNVKLSLDSLEGIKNGYHMQATINLGDNKPIEVPKKAIYDQEGKKYVLVNDFGSVIRRDIQVGEEKGENTVVNFGLESADRIIVSSKKKIKEGDLIEESNVESGEAAPAAKE</sequence>
<dbReference type="RefSeq" id="WP_069645149.1">
    <property type="nucleotide sequence ID" value="NZ_MIJZ01000001.1"/>
</dbReference>
<dbReference type="STRING" id="903984.BCR21_03680"/>
<dbReference type="Proteomes" id="UP000094068">
    <property type="component" value="Unassembled WGS sequence"/>
</dbReference>
<feature type="transmembrane region" description="Helical" evidence="2">
    <location>
        <begin position="6"/>
        <end position="27"/>
    </location>
</feature>
<comment type="caution">
    <text evidence="5">The sequence shown here is derived from an EMBL/GenBank/DDBJ whole genome shotgun (WGS) entry which is preliminary data.</text>
</comment>
<keyword evidence="2" id="KW-1133">Transmembrane helix</keyword>
<evidence type="ECO:0000313" key="6">
    <source>
        <dbReference type="Proteomes" id="UP000094068"/>
    </source>
</evidence>
<evidence type="ECO:0000259" key="4">
    <source>
        <dbReference type="Pfam" id="PF25990"/>
    </source>
</evidence>
<dbReference type="Pfam" id="PF25989">
    <property type="entry name" value="YknX_C"/>
    <property type="match status" value="1"/>
</dbReference>
<protein>
    <submittedName>
        <fullName evidence="5">RND transporter</fullName>
    </submittedName>
</protein>
<proteinExistence type="predicted"/>
<feature type="domain" description="YknX-like beta-barrel" evidence="4">
    <location>
        <begin position="213"/>
        <end position="296"/>
    </location>
</feature>
<keyword evidence="2" id="KW-0472">Membrane</keyword>